<feature type="region of interest" description="Disordered" evidence="1">
    <location>
        <begin position="54"/>
        <end position="108"/>
    </location>
</feature>
<keyword evidence="4" id="KW-1185">Reference proteome</keyword>
<evidence type="ECO:0000313" key="4">
    <source>
        <dbReference type="Proteomes" id="UP000824281"/>
    </source>
</evidence>
<evidence type="ECO:0000256" key="1">
    <source>
        <dbReference type="SAM" id="MobiDB-lite"/>
    </source>
</evidence>
<reference evidence="3 4" key="1">
    <citation type="submission" date="2021-08" db="EMBL/GenBank/DDBJ databases">
        <title>Comparative Genomics Analysis of the Genus Qipengyuania Reveals Extensive Genetic Diversity and Metabolic Versatility, Including the Description of Fifteen Novel Species.</title>
        <authorList>
            <person name="Liu Y."/>
        </authorList>
    </citation>
    <scope>NUCLEOTIDE SEQUENCE [LARGE SCALE GENOMIC DNA]</scope>
    <source>
        <strain evidence="3 4">1NDH13</strain>
    </source>
</reference>
<sequence length="108" mass="11386">MHKEGDEIHVTDTEASGGSKEGVVRWVLLGGLVLAVILMSVVWIIPAMMQGDVEEEATVSGEIQSMEEDGDGTDSIVGVPSETDLGDDAVATPEDQTTTEDGIEVIEN</sequence>
<name>A0ABX8ZN50_9SPHN</name>
<keyword evidence="2" id="KW-0812">Transmembrane</keyword>
<dbReference type="RefSeq" id="WP_221425912.1">
    <property type="nucleotide sequence ID" value="NZ_CP081295.1"/>
</dbReference>
<keyword evidence="2" id="KW-1133">Transmembrane helix</keyword>
<organism evidence="3 4">
    <name type="scientific">Qipengyuania aurantiaca</name>
    <dbReference type="NCBI Taxonomy" id="2867233"/>
    <lineage>
        <taxon>Bacteria</taxon>
        <taxon>Pseudomonadati</taxon>
        <taxon>Pseudomonadota</taxon>
        <taxon>Alphaproteobacteria</taxon>
        <taxon>Sphingomonadales</taxon>
        <taxon>Erythrobacteraceae</taxon>
        <taxon>Qipengyuania</taxon>
    </lineage>
</organism>
<evidence type="ECO:0008006" key="5">
    <source>
        <dbReference type="Google" id="ProtNLM"/>
    </source>
</evidence>
<dbReference type="Proteomes" id="UP000824281">
    <property type="component" value="Chromosome"/>
</dbReference>
<feature type="compositionally biased region" description="Acidic residues" evidence="1">
    <location>
        <begin position="97"/>
        <end position="108"/>
    </location>
</feature>
<evidence type="ECO:0000256" key="2">
    <source>
        <dbReference type="SAM" id="Phobius"/>
    </source>
</evidence>
<evidence type="ECO:0000313" key="3">
    <source>
        <dbReference type="EMBL" id="QZD90443.1"/>
    </source>
</evidence>
<gene>
    <name evidence="3" type="ORF">K3148_03360</name>
</gene>
<proteinExistence type="predicted"/>
<dbReference type="EMBL" id="CP081295">
    <property type="protein sequence ID" value="QZD90443.1"/>
    <property type="molecule type" value="Genomic_DNA"/>
</dbReference>
<accession>A0ABX8ZN50</accession>
<keyword evidence="2" id="KW-0472">Membrane</keyword>
<protein>
    <recommendedName>
        <fullName evidence="5">SPOR domain-containing protein</fullName>
    </recommendedName>
</protein>
<feature type="transmembrane region" description="Helical" evidence="2">
    <location>
        <begin position="23"/>
        <end position="45"/>
    </location>
</feature>